<keyword evidence="10" id="KW-1185">Reference proteome</keyword>
<evidence type="ECO:0000256" key="7">
    <source>
        <dbReference type="RuleBase" id="RU361210"/>
    </source>
</evidence>
<keyword evidence="6 7" id="KW-0413">Isomerase</keyword>
<dbReference type="GO" id="GO:0000159">
    <property type="term" value="C:protein phosphatase type 2A complex"/>
    <property type="evidence" value="ECO:0007669"/>
    <property type="project" value="TreeGrafter"/>
</dbReference>
<dbReference type="GO" id="GO:0007052">
    <property type="term" value="P:mitotic spindle organization"/>
    <property type="evidence" value="ECO:0007669"/>
    <property type="project" value="TreeGrafter"/>
</dbReference>
<accession>A0AAD9PGS6</accession>
<evidence type="ECO:0000256" key="4">
    <source>
        <dbReference type="ARBA" id="ARBA00022490"/>
    </source>
</evidence>
<proteinExistence type="inferred from homology"/>
<keyword evidence="4 7" id="KW-0963">Cytoplasm</keyword>
<dbReference type="PANTHER" id="PTHR10012:SF0">
    <property type="entry name" value="SERINE_THREONINE-PROTEIN PHOSPHATASE 2A ACTIVATOR"/>
    <property type="match status" value="1"/>
</dbReference>
<comment type="subcellular location">
    <subcellularLocation>
        <location evidence="2 7">Cytoplasm</location>
    </subcellularLocation>
</comment>
<dbReference type="EMBL" id="JALLKP010000003">
    <property type="protein sequence ID" value="KAK2195742.1"/>
    <property type="molecule type" value="Genomic_DNA"/>
</dbReference>
<sequence>MTRVMDSSLHTSHDILSFVKDINKSIKSIPNTEFACNKNVEVSDSTKLEAVDSLKYIIQKLGNWTKLFDPKYYDRTRFGNQGFRKWHDHIKMMCDDLFEESGISINIIGVNEFPKVKATLLNSFGCTSRLDYGTGHELQFIYFLQMLYNLKILHHNDLAKLAITVINEYFELVRRLLERYSLEPAGSKGAWGIDPYQFLPYLFGSSQLISNELISPMKALERDFVEQHKDQYIFMKAMKYAMDMSKDTPLEISCPMLVNIAINCSWEKMNEGMIKMYDIEVVSRFKSDNK</sequence>
<dbReference type="EMBL" id="JALLKP010000110">
    <property type="protein sequence ID" value="KAK2194478.1"/>
    <property type="molecule type" value="Genomic_DNA"/>
</dbReference>
<comment type="catalytic activity">
    <reaction evidence="1 7">
        <text>[protein]-peptidylproline (omega=180) = [protein]-peptidylproline (omega=0)</text>
        <dbReference type="Rhea" id="RHEA:16237"/>
        <dbReference type="Rhea" id="RHEA-COMP:10747"/>
        <dbReference type="Rhea" id="RHEA-COMP:10748"/>
        <dbReference type="ChEBI" id="CHEBI:83833"/>
        <dbReference type="ChEBI" id="CHEBI:83834"/>
        <dbReference type="EC" id="5.2.1.8"/>
    </reaction>
</comment>
<dbReference type="Pfam" id="PF03095">
    <property type="entry name" value="PTPA"/>
    <property type="match status" value="1"/>
</dbReference>
<dbReference type="InterPro" id="IPR043170">
    <property type="entry name" value="PTPA_C_lid"/>
</dbReference>
<organism evidence="8 10">
    <name type="scientific">Babesia duncani</name>
    <dbReference type="NCBI Taxonomy" id="323732"/>
    <lineage>
        <taxon>Eukaryota</taxon>
        <taxon>Sar</taxon>
        <taxon>Alveolata</taxon>
        <taxon>Apicomplexa</taxon>
        <taxon>Aconoidasida</taxon>
        <taxon>Piroplasmida</taxon>
        <taxon>Babesiidae</taxon>
        <taxon>Babesia</taxon>
    </lineage>
</organism>
<comment type="function">
    <text evidence="7">PPIases accelerate the folding of proteins. It catalyzes the cis-trans isomerization of proline imidic peptide bonds in oligopeptides.</text>
</comment>
<reference evidence="8" key="1">
    <citation type="journal article" date="2023" name="Nat. Microbiol.">
        <title>Babesia duncani multi-omics identifies virulence factors and drug targets.</title>
        <authorList>
            <person name="Singh P."/>
            <person name="Lonardi S."/>
            <person name="Liang Q."/>
            <person name="Vydyam P."/>
            <person name="Khabirova E."/>
            <person name="Fang T."/>
            <person name="Gihaz S."/>
            <person name="Thekkiniath J."/>
            <person name="Munshi M."/>
            <person name="Abel S."/>
            <person name="Ciampossin L."/>
            <person name="Batugedara G."/>
            <person name="Gupta M."/>
            <person name="Lu X.M."/>
            <person name="Lenz T."/>
            <person name="Chakravarty S."/>
            <person name="Cornillot E."/>
            <person name="Hu Y."/>
            <person name="Ma W."/>
            <person name="Gonzalez L.M."/>
            <person name="Sanchez S."/>
            <person name="Estrada K."/>
            <person name="Sanchez-Flores A."/>
            <person name="Montero E."/>
            <person name="Harb O.S."/>
            <person name="Le Roch K.G."/>
            <person name="Mamoun C.B."/>
        </authorList>
    </citation>
    <scope>NUCLEOTIDE SEQUENCE</scope>
    <source>
        <strain evidence="8">WA1</strain>
    </source>
</reference>
<dbReference type="EC" id="5.2.1.8" evidence="7"/>
<comment type="caution">
    <text evidence="8">The sequence shown here is derived from an EMBL/GenBank/DDBJ whole genome shotgun (WGS) entry which is preliminary data.</text>
</comment>
<dbReference type="PIRSF" id="PIRSF016325">
    <property type="entry name" value="Phstyr_phstse_ac"/>
    <property type="match status" value="1"/>
</dbReference>
<gene>
    <name evidence="9" type="ORF">BdWA1_002336</name>
    <name evidence="8" type="ORF">BdWA1_004056</name>
</gene>
<name>A0AAD9PGS6_9APIC</name>
<dbReference type="KEGG" id="bdw:94336634"/>
<dbReference type="SUPFAM" id="SSF140984">
    <property type="entry name" value="PTPA-like"/>
    <property type="match status" value="1"/>
</dbReference>
<evidence type="ECO:0000256" key="2">
    <source>
        <dbReference type="ARBA" id="ARBA00004496"/>
    </source>
</evidence>
<evidence type="ECO:0000313" key="9">
    <source>
        <dbReference type="EMBL" id="KAK2195742.1"/>
    </source>
</evidence>
<evidence type="ECO:0000256" key="3">
    <source>
        <dbReference type="ARBA" id="ARBA00011019"/>
    </source>
</evidence>
<evidence type="ECO:0000256" key="5">
    <source>
        <dbReference type="ARBA" id="ARBA00023110"/>
    </source>
</evidence>
<keyword evidence="5 7" id="KW-0697">Rotamase</keyword>
<dbReference type="Proteomes" id="UP001214638">
    <property type="component" value="Unassembled WGS sequence"/>
</dbReference>
<evidence type="ECO:0000256" key="1">
    <source>
        <dbReference type="ARBA" id="ARBA00000971"/>
    </source>
</evidence>
<dbReference type="InterPro" id="IPR004327">
    <property type="entry name" value="Phstyr_phstse_ac"/>
</dbReference>
<evidence type="ECO:0000256" key="6">
    <source>
        <dbReference type="ARBA" id="ARBA00023235"/>
    </source>
</evidence>
<evidence type="ECO:0000313" key="8">
    <source>
        <dbReference type="EMBL" id="KAK2194478.1"/>
    </source>
</evidence>
<comment type="similarity">
    <text evidence="3 7">Belongs to the PTPA-type PPIase family.</text>
</comment>
<dbReference type="InterPro" id="IPR037218">
    <property type="entry name" value="PTPA_sf"/>
</dbReference>
<dbReference type="GO" id="GO:0003755">
    <property type="term" value="F:peptidyl-prolyl cis-trans isomerase activity"/>
    <property type="evidence" value="ECO:0007669"/>
    <property type="project" value="UniProtKB-KW"/>
</dbReference>
<dbReference type="GO" id="GO:0008160">
    <property type="term" value="F:protein tyrosine phosphatase activator activity"/>
    <property type="evidence" value="ECO:0007669"/>
    <property type="project" value="TreeGrafter"/>
</dbReference>
<evidence type="ECO:0000313" key="10">
    <source>
        <dbReference type="Proteomes" id="UP001214638"/>
    </source>
</evidence>
<dbReference type="GO" id="GO:0005737">
    <property type="term" value="C:cytoplasm"/>
    <property type="evidence" value="ECO:0007669"/>
    <property type="project" value="UniProtKB-SubCell"/>
</dbReference>
<dbReference type="RefSeq" id="XP_067802585.1">
    <property type="nucleotide sequence ID" value="XM_067947363.1"/>
</dbReference>
<dbReference type="PANTHER" id="PTHR10012">
    <property type="entry name" value="SERINE/THREONINE-PROTEIN PHOSPHATASE 2A REGULATORY SUBUNIT B"/>
    <property type="match status" value="1"/>
</dbReference>
<dbReference type="GO" id="GO:0005634">
    <property type="term" value="C:nucleus"/>
    <property type="evidence" value="ECO:0007669"/>
    <property type="project" value="TreeGrafter"/>
</dbReference>
<dbReference type="GeneID" id="94336634"/>
<dbReference type="AlphaFoldDB" id="A0AAD9PGS6"/>
<protein>
    <recommendedName>
        <fullName evidence="7">Serine/threonine-protein phosphatase 2A activator</fullName>
        <ecNumber evidence="7">5.2.1.8</ecNumber>
    </recommendedName>
    <alternativeName>
        <fullName evidence="7">Phosphotyrosyl phosphatase activator</fullName>
    </alternativeName>
</protein>
<dbReference type="Gene3D" id="1.20.120.1150">
    <property type="match status" value="1"/>
</dbReference>